<feature type="region of interest" description="Disordered" evidence="2">
    <location>
        <begin position="351"/>
        <end position="391"/>
    </location>
</feature>
<accession>A0A2Z7A371</accession>
<dbReference type="Proteomes" id="UP000250235">
    <property type="component" value="Unassembled WGS sequence"/>
</dbReference>
<protein>
    <recommendedName>
        <fullName evidence="3">CCHC-type domain-containing protein</fullName>
    </recommendedName>
</protein>
<feature type="compositionally biased region" description="Polar residues" evidence="2">
    <location>
        <begin position="372"/>
        <end position="385"/>
    </location>
</feature>
<evidence type="ECO:0000256" key="1">
    <source>
        <dbReference type="PROSITE-ProRule" id="PRU00047"/>
    </source>
</evidence>
<evidence type="ECO:0000313" key="5">
    <source>
        <dbReference type="Proteomes" id="UP000250235"/>
    </source>
</evidence>
<dbReference type="GO" id="GO:0008270">
    <property type="term" value="F:zinc ion binding"/>
    <property type="evidence" value="ECO:0007669"/>
    <property type="project" value="UniProtKB-KW"/>
</dbReference>
<feature type="region of interest" description="Disordered" evidence="2">
    <location>
        <begin position="169"/>
        <end position="205"/>
    </location>
</feature>
<name>A0A2Z7A371_9LAMI</name>
<dbReference type="EMBL" id="KV019641">
    <property type="protein sequence ID" value="KZV15721.1"/>
    <property type="molecule type" value="Genomic_DNA"/>
</dbReference>
<proteinExistence type="predicted"/>
<feature type="compositionally biased region" description="Basic residues" evidence="2">
    <location>
        <begin position="270"/>
        <end position="279"/>
    </location>
</feature>
<evidence type="ECO:0000259" key="3">
    <source>
        <dbReference type="PROSITE" id="PS50158"/>
    </source>
</evidence>
<keyword evidence="5" id="KW-1185">Reference proteome</keyword>
<sequence length="498" mass="54111">MSFTKVDTTAFCLRAKVSADGLTMKKPAVVGKSRRKLFTTNDWITSCKHIVTTSWTTRHKHIISPGFKTSVWTTSRENFFPAIAMKFPSMHDDVKLVYVVSHTVAAGTNKTLEEISRHDIALEEISRTTSRQEQRTAARNVARPAGERRRVVAPASGATVRKTSACVGHRAKQRGQRLAVMRDQRASPTCPAARNHARSSAGQHRIVAQQLRWTVASHVRQPHVKQQPRIGSLGQTRVQQSTEQSVDPMPSGTSSSQPSVAPQSLSLQRFRPRGRRFKRSSSSSSCSGGSGGVRTSVSYCGQCGGKHRPSQCVGVRGACNNCGQVGHYAGVCPTLGQLDLTRSSLRRSYRPFQSQRSGFQPSEASGVRDLSLSDQSGLQPTQADATTEERDDVLTGGGCTGSCSLLVNSVVRILFDFFRPDSRIAVFKLHWLSAGCVPSCGVDSRPHDLQLLSAPESFGPPAVELLRHMACFMCLSRGNCESDPSFALNTGGMSGTRP</sequence>
<dbReference type="AlphaFoldDB" id="A0A2Z7A371"/>
<dbReference type="PROSITE" id="PS50158">
    <property type="entry name" value="ZF_CCHC"/>
    <property type="match status" value="1"/>
</dbReference>
<feature type="compositionally biased region" description="Basic and acidic residues" evidence="2">
    <location>
        <begin position="126"/>
        <end position="136"/>
    </location>
</feature>
<feature type="region of interest" description="Disordered" evidence="2">
    <location>
        <begin position="220"/>
        <end position="293"/>
    </location>
</feature>
<feature type="compositionally biased region" description="Polar residues" evidence="2">
    <location>
        <begin position="233"/>
        <end position="267"/>
    </location>
</feature>
<dbReference type="GO" id="GO:0003676">
    <property type="term" value="F:nucleic acid binding"/>
    <property type="evidence" value="ECO:0007669"/>
    <property type="project" value="InterPro"/>
</dbReference>
<keyword evidence="1" id="KW-0862">Zinc</keyword>
<keyword evidence="1" id="KW-0863">Zinc-finger</keyword>
<reference evidence="4 5" key="1">
    <citation type="journal article" date="2015" name="Proc. Natl. Acad. Sci. U.S.A.">
        <title>The resurrection genome of Boea hygrometrica: A blueprint for survival of dehydration.</title>
        <authorList>
            <person name="Xiao L."/>
            <person name="Yang G."/>
            <person name="Zhang L."/>
            <person name="Yang X."/>
            <person name="Zhao S."/>
            <person name="Ji Z."/>
            <person name="Zhou Q."/>
            <person name="Hu M."/>
            <person name="Wang Y."/>
            <person name="Chen M."/>
            <person name="Xu Y."/>
            <person name="Jin H."/>
            <person name="Xiao X."/>
            <person name="Hu G."/>
            <person name="Bao F."/>
            <person name="Hu Y."/>
            <person name="Wan P."/>
            <person name="Li L."/>
            <person name="Deng X."/>
            <person name="Kuang T."/>
            <person name="Xiang C."/>
            <person name="Zhu J.K."/>
            <person name="Oliver M.J."/>
            <person name="He Y."/>
        </authorList>
    </citation>
    <scope>NUCLEOTIDE SEQUENCE [LARGE SCALE GENOMIC DNA]</scope>
    <source>
        <strain evidence="5">cv. XS01</strain>
    </source>
</reference>
<feature type="region of interest" description="Disordered" evidence="2">
    <location>
        <begin position="126"/>
        <end position="157"/>
    </location>
</feature>
<feature type="domain" description="CCHC-type" evidence="3">
    <location>
        <begin position="319"/>
        <end position="333"/>
    </location>
</feature>
<evidence type="ECO:0000256" key="2">
    <source>
        <dbReference type="SAM" id="MobiDB-lite"/>
    </source>
</evidence>
<feature type="compositionally biased region" description="Polar residues" evidence="2">
    <location>
        <begin position="351"/>
        <end position="363"/>
    </location>
</feature>
<feature type="compositionally biased region" description="Low complexity" evidence="2">
    <location>
        <begin position="280"/>
        <end position="293"/>
    </location>
</feature>
<organism evidence="4 5">
    <name type="scientific">Dorcoceras hygrometricum</name>
    <dbReference type="NCBI Taxonomy" id="472368"/>
    <lineage>
        <taxon>Eukaryota</taxon>
        <taxon>Viridiplantae</taxon>
        <taxon>Streptophyta</taxon>
        <taxon>Embryophyta</taxon>
        <taxon>Tracheophyta</taxon>
        <taxon>Spermatophyta</taxon>
        <taxon>Magnoliopsida</taxon>
        <taxon>eudicotyledons</taxon>
        <taxon>Gunneridae</taxon>
        <taxon>Pentapetalae</taxon>
        <taxon>asterids</taxon>
        <taxon>lamiids</taxon>
        <taxon>Lamiales</taxon>
        <taxon>Gesneriaceae</taxon>
        <taxon>Didymocarpoideae</taxon>
        <taxon>Trichosporeae</taxon>
        <taxon>Loxocarpinae</taxon>
        <taxon>Dorcoceras</taxon>
    </lineage>
</organism>
<keyword evidence="1" id="KW-0479">Metal-binding</keyword>
<dbReference type="SMART" id="SM00343">
    <property type="entry name" value="ZnF_C2HC"/>
    <property type="match status" value="1"/>
</dbReference>
<evidence type="ECO:0000313" key="4">
    <source>
        <dbReference type="EMBL" id="KZV15721.1"/>
    </source>
</evidence>
<dbReference type="InterPro" id="IPR001878">
    <property type="entry name" value="Znf_CCHC"/>
</dbReference>
<gene>
    <name evidence="4" type="ORF">F511_20024</name>
</gene>